<dbReference type="PANTHER" id="PTHR43736:SF1">
    <property type="entry name" value="DIHYDRONEOPTERIN TRIPHOSPHATE DIPHOSPHATASE"/>
    <property type="match status" value="1"/>
</dbReference>
<dbReference type="CDD" id="cd18873">
    <property type="entry name" value="NUDIX_NadM_like"/>
    <property type="match status" value="1"/>
</dbReference>
<dbReference type="InterPro" id="IPR000086">
    <property type="entry name" value="NUDIX_hydrolase_dom"/>
</dbReference>
<feature type="domain" description="Nudix hydrolase" evidence="1">
    <location>
        <begin position="16"/>
        <end position="144"/>
    </location>
</feature>
<dbReference type="PANTHER" id="PTHR43736">
    <property type="entry name" value="ADP-RIBOSE PYROPHOSPHATASE"/>
    <property type="match status" value="1"/>
</dbReference>
<organism evidence="2 3">
    <name type="scientific">Candidatus Chisholmbacteria bacterium RIFCSPHIGHO2_01_FULL_48_12</name>
    <dbReference type="NCBI Taxonomy" id="1797589"/>
    <lineage>
        <taxon>Bacteria</taxon>
        <taxon>Candidatus Chisholmiibacteriota</taxon>
    </lineage>
</organism>
<dbReference type="SUPFAM" id="SSF55811">
    <property type="entry name" value="Nudix"/>
    <property type="match status" value="1"/>
</dbReference>
<dbReference type="STRING" id="1797589.A2784_04845"/>
<evidence type="ECO:0000259" key="1">
    <source>
        <dbReference type="PROSITE" id="PS51462"/>
    </source>
</evidence>
<dbReference type="EMBL" id="MHCH01000012">
    <property type="protein sequence ID" value="OGY17983.1"/>
    <property type="molecule type" value="Genomic_DNA"/>
</dbReference>
<dbReference type="InterPro" id="IPR015797">
    <property type="entry name" value="NUDIX_hydrolase-like_dom_sf"/>
</dbReference>
<gene>
    <name evidence="2" type="ORF">A2784_04845</name>
</gene>
<dbReference type="Proteomes" id="UP000177324">
    <property type="component" value="Unassembled WGS sequence"/>
</dbReference>
<evidence type="ECO:0000313" key="2">
    <source>
        <dbReference type="EMBL" id="OGY17983.1"/>
    </source>
</evidence>
<dbReference type="PROSITE" id="PS51462">
    <property type="entry name" value="NUDIX"/>
    <property type="match status" value="1"/>
</dbReference>
<name>A0A1G1VRF9_9BACT</name>
<dbReference type="Pfam" id="PF00293">
    <property type="entry name" value="NUDIX"/>
    <property type="match status" value="1"/>
</dbReference>
<comment type="caution">
    <text evidence="2">The sequence shown here is derived from an EMBL/GenBank/DDBJ whole genome shotgun (WGS) entry which is preliminary data.</text>
</comment>
<protein>
    <recommendedName>
        <fullName evidence="1">Nudix hydrolase domain-containing protein</fullName>
    </recommendedName>
</protein>
<sequence length="144" mass="16209">MKKLSEEEWEKSFELVPRVAVDLVIVKKRFWGKKQVLLTKRAKPPFVGSWHLPGSFALKGERLEECAKRVGREELGVEVSSFRLAGIFENLTGDPRGHVIDLVYRCELVGEPKAVGDTAEVGWFNELPEQVGFGQGKMLEKLGI</sequence>
<reference evidence="2 3" key="1">
    <citation type="journal article" date="2016" name="Nat. Commun.">
        <title>Thousands of microbial genomes shed light on interconnected biogeochemical processes in an aquifer system.</title>
        <authorList>
            <person name="Anantharaman K."/>
            <person name="Brown C.T."/>
            <person name="Hug L.A."/>
            <person name="Sharon I."/>
            <person name="Castelle C.J."/>
            <person name="Probst A.J."/>
            <person name="Thomas B.C."/>
            <person name="Singh A."/>
            <person name="Wilkins M.J."/>
            <person name="Karaoz U."/>
            <person name="Brodie E.L."/>
            <person name="Williams K.H."/>
            <person name="Hubbard S.S."/>
            <person name="Banfield J.F."/>
        </authorList>
    </citation>
    <scope>NUCLEOTIDE SEQUENCE [LARGE SCALE GENOMIC DNA]</scope>
</reference>
<dbReference type="Gene3D" id="3.90.79.10">
    <property type="entry name" value="Nucleoside Triphosphate Pyrophosphohydrolase"/>
    <property type="match status" value="1"/>
</dbReference>
<evidence type="ECO:0000313" key="3">
    <source>
        <dbReference type="Proteomes" id="UP000177324"/>
    </source>
</evidence>
<proteinExistence type="predicted"/>
<accession>A0A1G1VRF9</accession>
<dbReference type="AlphaFoldDB" id="A0A1G1VRF9"/>